<organism evidence="2 3">
    <name type="scientific">Nocardia otitidiscaviarum</name>
    <dbReference type="NCBI Taxonomy" id="1823"/>
    <lineage>
        <taxon>Bacteria</taxon>
        <taxon>Bacillati</taxon>
        <taxon>Actinomycetota</taxon>
        <taxon>Actinomycetes</taxon>
        <taxon>Mycobacteriales</taxon>
        <taxon>Nocardiaceae</taxon>
        <taxon>Nocardia</taxon>
    </lineage>
</organism>
<dbReference type="InterPro" id="IPR036188">
    <property type="entry name" value="FAD/NAD-bd_sf"/>
</dbReference>
<dbReference type="EMBL" id="UGRY01000007">
    <property type="protein sequence ID" value="SUD49258.1"/>
    <property type="molecule type" value="Genomic_DNA"/>
</dbReference>
<evidence type="ECO:0000313" key="2">
    <source>
        <dbReference type="EMBL" id="SUD49258.1"/>
    </source>
</evidence>
<gene>
    <name evidence="2" type="ORF">NCTC1934_06610</name>
</gene>
<dbReference type="Proteomes" id="UP000255467">
    <property type="component" value="Unassembled WGS sequence"/>
</dbReference>
<feature type="domain" description="FAD-binding" evidence="1">
    <location>
        <begin position="2"/>
        <end position="57"/>
    </location>
</feature>
<reference evidence="2 3" key="1">
    <citation type="submission" date="2018-06" db="EMBL/GenBank/DDBJ databases">
        <authorList>
            <consortium name="Pathogen Informatics"/>
            <person name="Doyle S."/>
        </authorList>
    </citation>
    <scope>NUCLEOTIDE SEQUENCE [LARGE SCALE GENOMIC DNA]</scope>
    <source>
        <strain evidence="2 3">NCTC1934</strain>
    </source>
</reference>
<dbReference type="GO" id="GO:0071949">
    <property type="term" value="F:FAD binding"/>
    <property type="evidence" value="ECO:0007669"/>
    <property type="project" value="InterPro"/>
</dbReference>
<evidence type="ECO:0000313" key="3">
    <source>
        <dbReference type="Proteomes" id="UP000255467"/>
    </source>
</evidence>
<evidence type="ECO:0000259" key="1">
    <source>
        <dbReference type="Pfam" id="PF01494"/>
    </source>
</evidence>
<dbReference type="SUPFAM" id="SSF51905">
    <property type="entry name" value="FAD/NAD(P)-binding domain"/>
    <property type="match status" value="1"/>
</dbReference>
<dbReference type="Gene3D" id="3.50.50.60">
    <property type="entry name" value="FAD/NAD(P)-binding domain"/>
    <property type="match status" value="1"/>
</dbReference>
<dbReference type="RefSeq" id="WP_255222135.1">
    <property type="nucleotide sequence ID" value="NZ_UGRY01000007.1"/>
</dbReference>
<proteinExistence type="predicted"/>
<protein>
    <submittedName>
        <fullName evidence="2">Uncharacterized conserved protein</fullName>
    </submittedName>
</protein>
<keyword evidence="3" id="KW-1185">Reference proteome</keyword>
<dbReference type="InterPro" id="IPR002938">
    <property type="entry name" value="FAD-bd"/>
</dbReference>
<dbReference type="Pfam" id="PF01494">
    <property type="entry name" value="FAD_binding_3"/>
    <property type="match status" value="1"/>
</dbReference>
<sequence length="58" mass="5761">MTTVVVVGAGPVGLTAALTLARRGVPVTVLEQGDGLAAESRASTFHPPTLAMLADLGC</sequence>
<dbReference type="AlphaFoldDB" id="A0A379JL53"/>
<name>A0A379JL53_9NOCA</name>
<accession>A0A379JL53</accession>